<dbReference type="InterPro" id="IPR011701">
    <property type="entry name" value="MFS"/>
</dbReference>
<keyword evidence="4 6" id="KW-1133">Transmembrane helix</keyword>
<dbReference type="Pfam" id="PF07690">
    <property type="entry name" value="MFS_1"/>
    <property type="match status" value="1"/>
</dbReference>
<evidence type="ECO:0000313" key="9">
    <source>
        <dbReference type="Proteomes" id="UP001476583"/>
    </source>
</evidence>
<evidence type="ECO:0000256" key="5">
    <source>
        <dbReference type="ARBA" id="ARBA00023136"/>
    </source>
</evidence>
<dbReference type="EMBL" id="CP148074">
    <property type="protein sequence ID" value="WXL24745.1"/>
    <property type="molecule type" value="Genomic_DNA"/>
</dbReference>
<evidence type="ECO:0000256" key="4">
    <source>
        <dbReference type="ARBA" id="ARBA00022989"/>
    </source>
</evidence>
<feature type="transmembrane region" description="Helical" evidence="6">
    <location>
        <begin position="86"/>
        <end position="106"/>
    </location>
</feature>
<feature type="transmembrane region" description="Helical" evidence="6">
    <location>
        <begin position="368"/>
        <end position="391"/>
    </location>
</feature>
<dbReference type="InterPro" id="IPR050189">
    <property type="entry name" value="MFS_Efflux_Transporters"/>
</dbReference>
<accession>A0ABZ2RE85</accession>
<feature type="transmembrane region" description="Helical" evidence="6">
    <location>
        <begin position="20"/>
        <end position="38"/>
    </location>
</feature>
<feature type="domain" description="Major facilitator superfamily (MFS) profile" evidence="7">
    <location>
        <begin position="21"/>
        <end position="395"/>
    </location>
</feature>
<evidence type="ECO:0000256" key="6">
    <source>
        <dbReference type="SAM" id="Phobius"/>
    </source>
</evidence>
<protein>
    <submittedName>
        <fullName evidence="8">MFS transporter</fullName>
    </submittedName>
</protein>
<feature type="transmembrane region" description="Helical" evidence="6">
    <location>
        <begin position="345"/>
        <end position="362"/>
    </location>
</feature>
<dbReference type="CDD" id="cd17324">
    <property type="entry name" value="MFS_NepI_like"/>
    <property type="match status" value="1"/>
</dbReference>
<reference evidence="8 9" key="1">
    <citation type="submission" date="2024-03" db="EMBL/GenBank/DDBJ databases">
        <title>Complete genome of BD2.</title>
        <authorList>
            <person name="Cao G."/>
        </authorList>
    </citation>
    <scope>NUCLEOTIDE SEQUENCE [LARGE SCALE GENOMIC DNA]</scope>
    <source>
        <strain evidence="8 9">BD2</strain>
    </source>
</reference>
<feature type="transmembrane region" description="Helical" evidence="6">
    <location>
        <begin position="309"/>
        <end position="333"/>
    </location>
</feature>
<keyword evidence="5 6" id="KW-0472">Membrane</keyword>
<keyword evidence="2" id="KW-1003">Cell membrane</keyword>
<feature type="transmembrane region" description="Helical" evidence="6">
    <location>
        <begin position="220"/>
        <end position="240"/>
    </location>
</feature>
<feature type="transmembrane region" description="Helical" evidence="6">
    <location>
        <begin position="285"/>
        <end position="303"/>
    </location>
</feature>
<dbReference type="PROSITE" id="PS50850">
    <property type="entry name" value="MFS"/>
    <property type="match status" value="1"/>
</dbReference>
<evidence type="ECO:0000259" key="7">
    <source>
        <dbReference type="PROSITE" id="PS50850"/>
    </source>
</evidence>
<feature type="transmembrane region" description="Helical" evidence="6">
    <location>
        <begin position="174"/>
        <end position="199"/>
    </location>
</feature>
<organism evidence="8 9">
    <name type="scientific">Ectopseudomonas mendocina</name>
    <name type="common">Pseudomonas mendocina</name>
    <dbReference type="NCBI Taxonomy" id="300"/>
    <lineage>
        <taxon>Bacteria</taxon>
        <taxon>Pseudomonadati</taxon>
        <taxon>Pseudomonadota</taxon>
        <taxon>Gammaproteobacteria</taxon>
        <taxon>Pseudomonadales</taxon>
        <taxon>Pseudomonadaceae</taxon>
        <taxon>Ectopseudomonas</taxon>
    </lineage>
</organism>
<dbReference type="SUPFAM" id="SSF103473">
    <property type="entry name" value="MFS general substrate transporter"/>
    <property type="match status" value="1"/>
</dbReference>
<dbReference type="Proteomes" id="UP001476583">
    <property type="component" value="Chromosome"/>
</dbReference>
<feature type="transmembrane region" description="Helical" evidence="6">
    <location>
        <begin position="112"/>
        <end position="134"/>
    </location>
</feature>
<comment type="subcellular location">
    <subcellularLocation>
        <location evidence="1">Cell membrane</location>
        <topology evidence="1">Multi-pass membrane protein</topology>
    </subcellularLocation>
</comment>
<sequence length="404" mass="42364">MSIFRPTLQHHEQSKAQQWLALLSVSMGAFALVTSEFLPVGVLNDVATDLNISSGHAGLMVTLPGIMAALSAIFTSVGIRGLDRRYLLIALTLLMILANVLTSFASGFGTLLFGRILLGASIGGFWATAIALSARLAPTGVDIAKASAITMAGVTLATVVGVPLGTWLSGLMGWRMTFLVTGLLAIPVLLMQVFCLPQLKPEKAITVRDLPALLYIPQARVGMIAVLLIGLAHFGAYTYVAPFFKYTAHFSAATISSLLLLYGAAGVVGNAFAGYAANRSVRHTMVLVAGLIGASALLIPHFGTDLNGAAMLVAMWGFAFGAFPTTANIWMFIVAPKDVERGMPLFVCLFQVNIALGSFFGGRLVDSVGASTLISLSAILVAIGIVTILVYGRSVTNKQVSLAS</sequence>
<dbReference type="PANTHER" id="PTHR43124:SF3">
    <property type="entry name" value="CHLORAMPHENICOL EFFLUX PUMP RV0191"/>
    <property type="match status" value="1"/>
</dbReference>
<dbReference type="PANTHER" id="PTHR43124">
    <property type="entry name" value="PURINE EFFLUX PUMP PBUE"/>
    <property type="match status" value="1"/>
</dbReference>
<gene>
    <name evidence="8" type="ORF">WG219_15700</name>
</gene>
<name>A0ABZ2RE85_ECTME</name>
<dbReference type="InterPro" id="IPR036259">
    <property type="entry name" value="MFS_trans_sf"/>
</dbReference>
<evidence type="ECO:0000256" key="1">
    <source>
        <dbReference type="ARBA" id="ARBA00004651"/>
    </source>
</evidence>
<feature type="transmembrane region" description="Helical" evidence="6">
    <location>
        <begin position="146"/>
        <end position="168"/>
    </location>
</feature>
<evidence type="ECO:0000256" key="2">
    <source>
        <dbReference type="ARBA" id="ARBA00022475"/>
    </source>
</evidence>
<feature type="transmembrane region" description="Helical" evidence="6">
    <location>
        <begin position="252"/>
        <end position="273"/>
    </location>
</feature>
<evidence type="ECO:0000313" key="8">
    <source>
        <dbReference type="EMBL" id="WXL24745.1"/>
    </source>
</evidence>
<proteinExistence type="predicted"/>
<evidence type="ECO:0000256" key="3">
    <source>
        <dbReference type="ARBA" id="ARBA00022692"/>
    </source>
</evidence>
<keyword evidence="3 6" id="KW-0812">Transmembrane</keyword>
<keyword evidence="9" id="KW-1185">Reference proteome</keyword>
<feature type="transmembrane region" description="Helical" evidence="6">
    <location>
        <begin position="58"/>
        <end position="79"/>
    </location>
</feature>
<dbReference type="InterPro" id="IPR020846">
    <property type="entry name" value="MFS_dom"/>
</dbReference>
<dbReference type="Gene3D" id="1.20.1250.20">
    <property type="entry name" value="MFS general substrate transporter like domains"/>
    <property type="match status" value="1"/>
</dbReference>